<reference evidence="1 2" key="1">
    <citation type="submission" date="2015-06" db="EMBL/GenBank/DDBJ databases">
        <title>Draft Genome Sequence of Parabacteroides goldsteinii with Putative Novel Metallo-Beta-Lactamases Isolated from a Blood Culture from a Human Patient.</title>
        <authorList>
            <person name="Krogh T.J."/>
            <person name="Agergaard C.N."/>
            <person name="Moller-Jensen J."/>
            <person name="Justesen U.S."/>
        </authorList>
    </citation>
    <scope>NUCLEOTIDE SEQUENCE [LARGE SCALE GENOMIC DNA]</scope>
    <source>
        <strain evidence="1 2">910340</strain>
    </source>
</reference>
<evidence type="ECO:0000313" key="1">
    <source>
        <dbReference type="EMBL" id="KMM30685.1"/>
    </source>
</evidence>
<proteinExistence type="predicted"/>
<name>A0A0J6CBA6_9BACT</name>
<dbReference type="PATRIC" id="fig|328812.4.peg.1531"/>
<evidence type="ECO:0000313" key="2">
    <source>
        <dbReference type="Proteomes" id="UP000036166"/>
    </source>
</evidence>
<dbReference type="EMBL" id="LFJV01000168">
    <property type="protein sequence ID" value="KMM30685.1"/>
    <property type="molecule type" value="Genomic_DNA"/>
</dbReference>
<sequence>MTEWLDKQPDKNRYVMLFTWFLGEPVIKALKTWNTLGERFLKENRIGILHDCGFDTGRLPMERIRVKSPDLFLAYIAAMARCGMLDCSLEELADYIDLIFETGYEVVTIYNHLKAAQNTFWEIDQEVERSKKKERKQQRSK</sequence>
<comment type="caution">
    <text evidence="1">The sequence shown here is derived from an EMBL/GenBank/DDBJ whole genome shotgun (WGS) entry which is preliminary data.</text>
</comment>
<accession>A0A0J6CBA6</accession>
<dbReference type="AlphaFoldDB" id="A0A0J6CBA6"/>
<organism evidence="1 2">
    <name type="scientific">Parabacteroides goldsteinii</name>
    <dbReference type="NCBI Taxonomy" id="328812"/>
    <lineage>
        <taxon>Bacteria</taxon>
        <taxon>Pseudomonadati</taxon>
        <taxon>Bacteroidota</taxon>
        <taxon>Bacteroidia</taxon>
        <taxon>Bacteroidales</taxon>
        <taxon>Tannerellaceae</taxon>
        <taxon>Parabacteroides</taxon>
    </lineage>
</organism>
<protein>
    <submittedName>
        <fullName evidence="1">Uncharacterized protein</fullName>
    </submittedName>
</protein>
<dbReference type="Proteomes" id="UP000036166">
    <property type="component" value="Unassembled WGS sequence"/>
</dbReference>
<gene>
    <name evidence="1" type="ORF">ACM15_26585</name>
</gene>